<proteinExistence type="predicted"/>
<sequence>MIGLIAILFIVGWGIISFGIANALAKRKWKKYQVFFLATGIFCLPFAEEIYIAVSFRAHCAVYGGITQLEPIETDSVIMDGGGYGVPRLLAHPAIQSVLILRDADDELGGKELWVSVSKDQTFCQEPINNLLLTSSFGTGRVAAQQLTNDGWCFTTTVHPNKRPTIAIKKSYEVRHELFTILLPYEVVEWRKEIWDTSTSTPKVASSFSTLKVQPGMLRRAIWPHVHPYVCALGQDGGIFSKPDFPYGNPVFQFYEKAILPASK</sequence>
<keyword evidence="1" id="KW-1133">Transmembrane helix</keyword>
<accession>A0A1G7C2L8</accession>
<protein>
    <submittedName>
        <fullName evidence="2">Uncharacterized protein</fullName>
    </submittedName>
</protein>
<feature type="transmembrane region" description="Helical" evidence="1">
    <location>
        <begin position="32"/>
        <end position="54"/>
    </location>
</feature>
<evidence type="ECO:0000256" key="1">
    <source>
        <dbReference type="SAM" id="Phobius"/>
    </source>
</evidence>
<evidence type="ECO:0000313" key="2">
    <source>
        <dbReference type="EMBL" id="SDE33582.1"/>
    </source>
</evidence>
<evidence type="ECO:0000313" key="3">
    <source>
        <dbReference type="Proteomes" id="UP000183685"/>
    </source>
</evidence>
<dbReference type="AlphaFoldDB" id="A0A1G7C2L8"/>
<name>A0A1G7C2L8_9PROT</name>
<feature type="transmembrane region" description="Helical" evidence="1">
    <location>
        <begin position="6"/>
        <end position="25"/>
    </location>
</feature>
<reference evidence="2 3" key="1">
    <citation type="submission" date="2016-10" db="EMBL/GenBank/DDBJ databases">
        <authorList>
            <person name="de Groot N.N."/>
        </authorList>
    </citation>
    <scope>NUCLEOTIDE SEQUENCE [LARGE SCALE GENOMIC DNA]</scope>
    <source>
        <strain evidence="2 3">CGMCC 1.9109</strain>
    </source>
</reference>
<keyword evidence="1" id="KW-0472">Membrane</keyword>
<keyword evidence="3" id="KW-1185">Reference proteome</keyword>
<dbReference type="Proteomes" id="UP000183685">
    <property type="component" value="Unassembled WGS sequence"/>
</dbReference>
<dbReference type="EMBL" id="FNAK01000006">
    <property type="protein sequence ID" value="SDE33582.1"/>
    <property type="molecule type" value="Genomic_DNA"/>
</dbReference>
<keyword evidence="1" id="KW-0812">Transmembrane</keyword>
<gene>
    <name evidence="2" type="ORF">SAMN04488071_2632</name>
</gene>
<dbReference type="RefSeq" id="WP_068307023.1">
    <property type="nucleotide sequence ID" value="NZ_FNAK01000006.1"/>
</dbReference>
<dbReference type="STRING" id="637679.GCA_001550055_03290"/>
<organism evidence="2 3">
    <name type="scientific">Kordiimonas lacus</name>
    <dbReference type="NCBI Taxonomy" id="637679"/>
    <lineage>
        <taxon>Bacteria</taxon>
        <taxon>Pseudomonadati</taxon>
        <taxon>Pseudomonadota</taxon>
        <taxon>Alphaproteobacteria</taxon>
        <taxon>Kordiimonadales</taxon>
        <taxon>Kordiimonadaceae</taxon>
        <taxon>Kordiimonas</taxon>
    </lineage>
</organism>